<dbReference type="Proteomes" id="UP001145109">
    <property type="component" value="Unassembled WGS sequence"/>
</dbReference>
<evidence type="ECO:0000256" key="6">
    <source>
        <dbReference type="ARBA" id="ARBA00022449"/>
    </source>
</evidence>
<dbReference type="CDD" id="cd13144">
    <property type="entry name" value="MATE_like_4"/>
    <property type="match status" value="1"/>
</dbReference>
<reference evidence="14" key="2">
    <citation type="submission" date="2022-11" db="EMBL/GenBank/DDBJ databases">
        <title>Draft genome sequence of Coprococcus comes strain 31264.</title>
        <authorList>
            <person name="Hisatomi A."/>
            <person name="Ohkuma M."/>
            <person name="Sakamoto M."/>
        </authorList>
    </citation>
    <scope>NUCLEOTIDE SEQUENCE</scope>
    <source>
        <strain evidence="14">JCM 31264</strain>
    </source>
</reference>
<dbReference type="GO" id="GO:0005886">
    <property type="term" value="C:plasma membrane"/>
    <property type="evidence" value="ECO:0007669"/>
    <property type="project" value="UniProtKB-SubCell"/>
</dbReference>
<feature type="transmembrane region" description="Helical" evidence="13">
    <location>
        <begin position="63"/>
        <end position="84"/>
    </location>
</feature>
<evidence type="ECO:0000256" key="9">
    <source>
        <dbReference type="ARBA" id="ARBA00022989"/>
    </source>
</evidence>
<comment type="subcellular location">
    <subcellularLocation>
        <location evidence="2">Cell membrane</location>
        <topology evidence="2">Multi-pass membrane protein</topology>
    </subcellularLocation>
</comment>
<keyword evidence="5" id="KW-0813">Transport</keyword>
<feature type="transmembrane region" description="Helical" evidence="13">
    <location>
        <begin position="22"/>
        <end position="43"/>
    </location>
</feature>
<dbReference type="GO" id="GO:0015297">
    <property type="term" value="F:antiporter activity"/>
    <property type="evidence" value="ECO:0007669"/>
    <property type="project" value="UniProtKB-KW"/>
</dbReference>
<organism evidence="14 15">
    <name type="scientific">Coprococcus comes</name>
    <dbReference type="NCBI Taxonomy" id="410072"/>
    <lineage>
        <taxon>Bacteria</taxon>
        <taxon>Bacillati</taxon>
        <taxon>Bacillota</taxon>
        <taxon>Clostridia</taxon>
        <taxon>Lachnospirales</taxon>
        <taxon>Lachnospiraceae</taxon>
        <taxon>Coprococcus</taxon>
    </lineage>
</organism>
<evidence type="ECO:0000256" key="5">
    <source>
        <dbReference type="ARBA" id="ARBA00022448"/>
    </source>
</evidence>
<evidence type="ECO:0000256" key="2">
    <source>
        <dbReference type="ARBA" id="ARBA00004651"/>
    </source>
</evidence>
<feature type="transmembrane region" description="Helical" evidence="13">
    <location>
        <begin position="329"/>
        <end position="348"/>
    </location>
</feature>
<keyword evidence="9 13" id="KW-1133">Transmembrane helix</keyword>
<evidence type="ECO:0000256" key="1">
    <source>
        <dbReference type="ARBA" id="ARBA00003408"/>
    </source>
</evidence>
<dbReference type="InterPro" id="IPR050222">
    <property type="entry name" value="MATE_MdtK"/>
</dbReference>
<feature type="transmembrane region" description="Helical" evidence="13">
    <location>
        <begin position="397"/>
        <end position="419"/>
    </location>
</feature>
<feature type="transmembrane region" description="Helical" evidence="13">
    <location>
        <begin position="142"/>
        <end position="161"/>
    </location>
</feature>
<feature type="transmembrane region" description="Helical" evidence="13">
    <location>
        <begin position="368"/>
        <end position="390"/>
    </location>
</feature>
<evidence type="ECO:0000313" key="14">
    <source>
        <dbReference type="EMBL" id="GLG88457.1"/>
    </source>
</evidence>
<protein>
    <recommendedName>
        <fullName evidence="4">Probable multidrug resistance protein NorM</fullName>
    </recommendedName>
    <alternativeName>
        <fullName evidence="12">Multidrug-efflux transporter</fullName>
    </alternativeName>
</protein>
<feature type="transmembrane region" description="Helical" evidence="13">
    <location>
        <begin position="295"/>
        <end position="317"/>
    </location>
</feature>
<gene>
    <name evidence="14" type="ORF">comes_30050</name>
</gene>
<dbReference type="InterPro" id="IPR048279">
    <property type="entry name" value="MdtK-like"/>
</dbReference>
<evidence type="ECO:0000256" key="10">
    <source>
        <dbReference type="ARBA" id="ARBA00023065"/>
    </source>
</evidence>
<evidence type="ECO:0000256" key="13">
    <source>
        <dbReference type="SAM" id="Phobius"/>
    </source>
</evidence>
<keyword evidence="7" id="KW-1003">Cell membrane</keyword>
<evidence type="ECO:0000256" key="3">
    <source>
        <dbReference type="ARBA" id="ARBA00010199"/>
    </source>
</evidence>
<sequence>MNQENTSAPAENKMGTMPIGKLLFNMSLPMMISMLVQALYNIVDSIFVAKLSENALTAVSLAFPLQTLLIAVGTGTGVGMNALLSKSLGEKNFKKANATASNAAVLYFFSYLVFFILGFTIVRPFYASQIGNADQEIMELGIEYLSTVMIFSFGLLAQVFFERLLTSTGRTIFSMTSQLTGAITNIILDPILIFGLLGAPKMGVTGAAVATVIGQCVAALVAGFCNHRYNHDVKLKFHGFRLDFHIIGTIYAVGIPTIIMQSIGSVMTYCMNRILIEFSSTATAVFGVYFKLQSFFFMPVFGLNNGITPIIAYNYGAGQRKRMLKTIKLSMLVAFCLTFIGFLCFEGIPQILLGMFNASDGMLTIGVPALRIIGIHYLIAWFCIVSGTVFQALGKAFFSMIVSIMRQLFVLIPAAYILAKLGGLHVVWWSFPIAEVISLMVSSFFLVRINRTIISRVPEGKL</sequence>
<keyword evidence="11 13" id="KW-0472">Membrane</keyword>
<dbReference type="RefSeq" id="WP_055249524.1">
    <property type="nucleotide sequence ID" value="NZ_BSCI01000028.1"/>
</dbReference>
<feature type="transmembrane region" description="Helical" evidence="13">
    <location>
        <begin position="104"/>
        <end position="122"/>
    </location>
</feature>
<comment type="function">
    <text evidence="1">Multidrug efflux pump.</text>
</comment>
<dbReference type="PANTHER" id="PTHR43298:SF2">
    <property type="entry name" value="FMN_FAD EXPORTER YEEO-RELATED"/>
    <property type="match status" value="1"/>
</dbReference>
<feature type="transmembrane region" description="Helical" evidence="13">
    <location>
        <begin position="182"/>
        <end position="199"/>
    </location>
</feature>
<feature type="transmembrane region" description="Helical" evidence="13">
    <location>
        <begin position="246"/>
        <end position="275"/>
    </location>
</feature>
<dbReference type="GO" id="GO:0006811">
    <property type="term" value="P:monoatomic ion transport"/>
    <property type="evidence" value="ECO:0007669"/>
    <property type="project" value="UniProtKB-KW"/>
</dbReference>
<evidence type="ECO:0000256" key="4">
    <source>
        <dbReference type="ARBA" id="ARBA00020268"/>
    </source>
</evidence>
<evidence type="ECO:0000256" key="7">
    <source>
        <dbReference type="ARBA" id="ARBA00022475"/>
    </source>
</evidence>
<proteinExistence type="inferred from homology"/>
<keyword evidence="6" id="KW-0050">Antiport</keyword>
<reference evidence="14" key="1">
    <citation type="submission" date="2022-09" db="EMBL/GenBank/DDBJ databases">
        <title>Draft genome sequence of Coprococcus comes strain 31264.</title>
        <authorList>
            <person name="Atsushi H."/>
            <person name="Moriya O."/>
            <person name="Mitsuo S."/>
        </authorList>
    </citation>
    <scope>NUCLEOTIDE SEQUENCE</scope>
    <source>
        <strain evidence="14">JCM 31264</strain>
    </source>
</reference>
<comment type="similarity">
    <text evidence="3">Belongs to the multi antimicrobial extrusion (MATE) (TC 2.A.66.1) family.</text>
</comment>
<dbReference type="Pfam" id="PF01554">
    <property type="entry name" value="MatE"/>
    <property type="match status" value="2"/>
</dbReference>
<dbReference type="EMBL" id="BSCI01000028">
    <property type="protein sequence ID" value="GLG88457.1"/>
    <property type="molecule type" value="Genomic_DNA"/>
</dbReference>
<feature type="transmembrane region" description="Helical" evidence="13">
    <location>
        <begin position="425"/>
        <end position="447"/>
    </location>
</feature>
<dbReference type="PIRSF" id="PIRSF006603">
    <property type="entry name" value="DinF"/>
    <property type="match status" value="1"/>
</dbReference>
<dbReference type="InterPro" id="IPR002528">
    <property type="entry name" value="MATE_fam"/>
</dbReference>
<name>A0AA37QK93_9FIRM</name>
<evidence type="ECO:0000256" key="12">
    <source>
        <dbReference type="ARBA" id="ARBA00031636"/>
    </source>
</evidence>
<accession>A0AA37QK93</accession>
<dbReference type="PANTHER" id="PTHR43298">
    <property type="entry name" value="MULTIDRUG RESISTANCE PROTEIN NORM-RELATED"/>
    <property type="match status" value="1"/>
</dbReference>
<feature type="transmembrane region" description="Helical" evidence="13">
    <location>
        <begin position="205"/>
        <end position="225"/>
    </location>
</feature>
<evidence type="ECO:0000256" key="11">
    <source>
        <dbReference type="ARBA" id="ARBA00023136"/>
    </source>
</evidence>
<keyword evidence="10" id="KW-0406">Ion transport</keyword>
<evidence type="ECO:0000313" key="15">
    <source>
        <dbReference type="Proteomes" id="UP001145109"/>
    </source>
</evidence>
<dbReference type="NCBIfam" id="TIGR00797">
    <property type="entry name" value="matE"/>
    <property type="match status" value="1"/>
</dbReference>
<dbReference type="AlphaFoldDB" id="A0AA37QK93"/>
<evidence type="ECO:0000256" key="8">
    <source>
        <dbReference type="ARBA" id="ARBA00022692"/>
    </source>
</evidence>
<comment type="caution">
    <text evidence="14">The sequence shown here is derived from an EMBL/GenBank/DDBJ whole genome shotgun (WGS) entry which is preliminary data.</text>
</comment>
<dbReference type="GO" id="GO:0042910">
    <property type="term" value="F:xenobiotic transmembrane transporter activity"/>
    <property type="evidence" value="ECO:0007669"/>
    <property type="project" value="InterPro"/>
</dbReference>
<keyword evidence="8 13" id="KW-0812">Transmembrane</keyword>